<evidence type="ECO:0000313" key="2">
    <source>
        <dbReference type="Proteomes" id="UP000681720"/>
    </source>
</evidence>
<dbReference type="AlphaFoldDB" id="A0A8S2SSV4"/>
<feature type="non-terminal residue" evidence="1">
    <location>
        <position position="1"/>
    </location>
</feature>
<comment type="caution">
    <text evidence="1">The sequence shown here is derived from an EMBL/GenBank/DDBJ whole genome shotgun (WGS) entry which is preliminary data.</text>
</comment>
<gene>
    <name evidence="1" type="ORF">GIL414_LOCUS23180</name>
</gene>
<proteinExistence type="predicted"/>
<name>A0A8S2SSV4_9BILA</name>
<dbReference type="EMBL" id="CAJOBJ010025018">
    <property type="protein sequence ID" value="CAF4239084.1"/>
    <property type="molecule type" value="Genomic_DNA"/>
</dbReference>
<evidence type="ECO:0000313" key="1">
    <source>
        <dbReference type="EMBL" id="CAF4239084.1"/>
    </source>
</evidence>
<protein>
    <submittedName>
        <fullName evidence="1">Uncharacterized protein</fullName>
    </submittedName>
</protein>
<accession>A0A8S2SSV4</accession>
<reference evidence="1" key="1">
    <citation type="submission" date="2021-02" db="EMBL/GenBank/DDBJ databases">
        <authorList>
            <person name="Nowell W R."/>
        </authorList>
    </citation>
    <scope>NUCLEOTIDE SEQUENCE</scope>
</reference>
<dbReference type="Proteomes" id="UP000681720">
    <property type="component" value="Unassembled WGS sequence"/>
</dbReference>
<organism evidence="1 2">
    <name type="scientific">Rotaria magnacalcarata</name>
    <dbReference type="NCBI Taxonomy" id="392030"/>
    <lineage>
        <taxon>Eukaryota</taxon>
        <taxon>Metazoa</taxon>
        <taxon>Spiralia</taxon>
        <taxon>Gnathifera</taxon>
        <taxon>Rotifera</taxon>
        <taxon>Eurotatoria</taxon>
        <taxon>Bdelloidea</taxon>
        <taxon>Philodinida</taxon>
        <taxon>Philodinidae</taxon>
        <taxon>Rotaria</taxon>
    </lineage>
</organism>
<feature type="non-terminal residue" evidence="1">
    <location>
        <position position="56"/>
    </location>
</feature>
<sequence>LVPVEESSNSDACPAVSINPICAPTTNKNYIDVNGGSGLSPTVIPGGSQLSIDSIR</sequence>